<keyword evidence="1 2" id="KW-0129">CBS domain</keyword>
<dbReference type="OrthoDB" id="9799454at2"/>
<dbReference type="InterPro" id="IPR051257">
    <property type="entry name" value="Diverse_CBS-Domain"/>
</dbReference>
<dbReference type="PROSITE" id="PS51371">
    <property type="entry name" value="CBS"/>
    <property type="match status" value="2"/>
</dbReference>
<dbReference type="Gene3D" id="3.10.580.10">
    <property type="entry name" value="CBS-domain"/>
    <property type="match status" value="1"/>
</dbReference>
<dbReference type="AlphaFoldDB" id="H8GEC1"/>
<sequence>MRAKDIMTTPVVTVSPDDPVKKATRLLAEHGFTALPVVDEGDRVVGIVTEADVVAGRVPPDARYRTGAAAAPTTDARESVAEIMTTSPTCTQQGTDVAELVGTLLEGHYRAVPVLAGSKLVGVVTRSDVVRALSRDDADIARDVRRRLMVYGGPDRWSVVVDGGTVTVLDDHDDPTDRHVATVLAESVPGVVRATVRHRSRDED</sequence>
<dbReference type="HOGENOM" id="CLU_040681_1_0_11"/>
<feature type="domain" description="CBS" evidence="3">
    <location>
        <begin position="84"/>
        <end position="140"/>
    </location>
</feature>
<name>H8GEC1_9PSEU</name>
<dbReference type="EMBL" id="CM001466">
    <property type="protein sequence ID" value="EHY87916.1"/>
    <property type="molecule type" value="Genomic_DNA"/>
</dbReference>
<organism evidence="4 5">
    <name type="scientific">Saccharomonospora azurea NA-128</name>
    <dbReference type="NCBI Taxonomy" id="882081"/>
    <lineage>
        <taxon>Bacteria</taxon>
        <taxon>Bacillati</taxon>
        <taxon>Actinomycetota</taxon>
        <taxon>Actinomycetes</taxon>
        <taxon>Pseudonocardiales</taxon>
        <taxon>Pseudonocardiaceae</taxon>
        <taxon>Saccharomonospora</taxon>
    </lineage>
</organism>
<dbReference type="PANTHER" id="PTHR43080:SF2">
    <property type="entry name" value="CBS DOMAIN-CONTAINING PROTEIN"/>
    <property type="match status" value="1"/>
</dbReference>
<dbReference type="PANTHER" id="PTHR43080">
    <property type="entry name" value="CBS DOMAIN-CONTAINING PROTEIN CBSX3, MITOCHONDRIAL"/>
    <property type="match status" value="1"/>
</dbReference>
<evidence type="ECO:0000313" key="5">
    <source>
        <dbReference type="Proteomes" id="UP000004705"/>
    </source>
</evidence>
<dbReference type="RefSeq" id="WP_005439178.1">
    <property type="nucleotide sequence ID" value="NZ_CM001466.1"/>
</dbReference>
<keyword evidence="5" id="KW-1185">Reference proteome</keyword>
<dbReference type="InterPro" id="IPR046342">
    <property type="entry name" value="CBS_dom_sf"/>
</dbReference>
<evidence type="ECO:0000256" key="1">
    <source>
        <dbReference type="ARBA" id="ARBA00023122"/>
    </source>
</evidence>
<evidence type="ECO:0000256" key="2">
    <source>
        <dbReference type="PROSITE-ProRule" id="PRU00703"/>
    </source>
</evidence>
<evidence type="ECO:0000259" key="3">
    <source>
        <dbReference type="PROSITE" id="PS51371"/>
    </source>
</evidence>
<dbReference type="SMART" id="SM00116">
    <property type="entry name" value="CBS"/>
    <property type="match status" value="2"/>
</dbReference>
<gene>
    <name evidence="4" type="ORF">SacazDRAFT_00969</name>
</gene>
<proteinExistence type="predicted"/>
<dbReference type="Proteomes" id="UP000004705">
    <property type="component" value="Chromosome"/>
</dbReference>
<dbReference type="InterPro" id="IPR000644">
    <property type="entry name" value="CBS_dom"/>
</dbReference>
<accession>H8GEC1</accession>
<dbReference type="SUPFAM" id="SSF54631">
    <property type="entry name" value="CBS-domain pair"/>
    <property type="match status" value="1"/>
</dbReference>
<evidence type="ECO:0000313" key="4">
    <source>
        <dbReference type="EMBL" id="EHY87916.1"/>
    </source>
</evidence>
<feature type="domain" description="CBS" evidence="3">
    <location>
        <begin position="7"/>
        <end position="63"/>
    </location>
</feature>
<dbReference type="Pfam" id="PF00571">
    <property type="entry name" value="CBS"/>
    <property type="match status" value="2"/>
</dbReference>
<reference evidence="4 5" key="1">
    <citation type="journal article" date="2012" name="Stand. Genomic Sci.">
        <title>Genome sequence of the soil bacterium Saccharomonospora azurea type strain (NA-128(T)).</title>
        <authorList>
            <person name="Klenk H.P."/>
            <person name="Held B."/>
            <person name="Lucas S."/>
            <person name="Lapidus A."/>
            <person name="Copeland A."/>
            <person name="Hammon N."/>
            <person name="Pitluck S."/>
            <person name="Goodwin L.A."/>
            <person name="Han C."/>
            <person name="Tapia R."/>
            <person name="Brambilla E.M."/>
            <person name="Potter G."/>
            <person name="Land M."/>
            <person name="Ivanova N."/>
            <person name="Rohde M."/>
            <person name="Goker M."/>
            <person name="Detter J.C."/>
            <person name="Kyrpides N.C."/>
            <person name="Woyke T."/>
        </authorList>
    </citation>
    <scope>NUCLEOTIDE SEQUENCE [LARGE SCALE GENOMIC DNA]</scope>
    <source>
        <strain evidence="4 5">NA-128</strain>
    </source>
</reference>
<protein>
    <submittedName>
        <fullName evidence="4">CBS-domain-containing membrane protein</fullName>
    </submittedName>
</protein>